<proteinExistence type="predicted"/>
<dbReference type="SUPFAM" id="SSF53098">
    <property type="entry name" value="Ribonuclease H-like"/>
    <property type="match status" value="1"/>
</dbReference>
<evidence type="ECO:0000313" key="9">
    <source>
        <dbReference type="Proteomes" id="UP000077755"/>
    </source>
</evidence>
<gene>
    <name evidence="8" type="ORF">DCAR_0522468</name>
</gene>
<sequence length="425" mass="48732">MHPKGAGTGGLDRHLKKHHGITKENHESGAARGGTPQQTQIGGFMTSSPGGGMPFAYNRDRMIEQFATYVTLDELPFSHGESENLEHMIKTSINPAFKRIPRNTLKRHTQKQYYGQRAQLIEYFHDFDGMVSLTSDCWSSSQGEPFICVTVHWIDSDYYLQKRIIAFDVMDEKHTGYNIKQRILETINEFNLLHKVFTISLDNASSNNKAMEYIRNDIPTIIDGVFLHVRCCAHIINLSAQKGISQITLLLEPIRKIVKYLRLAHSTRSKYKKLCRENGLRPKKWAIDCPTRWSSTYKLLKEAIKYKVDITELYNSDSRNQNEDGLITETQWELATSVRISTTSTTSTQSCSTNMVREFFSYNYELDEDFSILTWWKNHENQFPVLAKIARDILVVPASTIASESAFIWRVGPLSPHTDTVPLRK</sequence>
<keyword evidence="2" id="KW-0479">Metal-binding</keyword>
<reference evidence="8" key="2">
    <citation type="submission" date="2022-03" db="EMBL/GenBank/DDBJ databases">
        <title>Draft title - Genomic analysis of global carrot germplasm unveils the trajectory of domestication and the origin of high carotenoid orange carrot.</title>
        <authorList>
            <person name="Iorizzo M."/>
            <person name="Ellison S."/>
            <person name="Senalik D."/>
            <person name="Macko-Podgorni A."/>
            <person name="Grzebelus D."/>
            <person name="Bostan H."/>
            <person name="Rolling W."/>
            <person name="Curaba J."/>
            <person name="Simon P."/>
        </authorList>
    </citation>
    <scope>NUCLEOTIDE SEQUENCE</scope>
    <source>
        <tissue evidence="8">Leaf</tissue>
    </source>
</reference>
<comment type="subcellular location">
    <subcellularLocation>
        <location evidence="1">Nucleus</location>
    </subcellularLocation>
</comment>
<dbReference type="InterPro" id="IPR008906">
    <property type="entry name" value="HATC_C_dom"/>
</dbReference>
<evidence type="ECO:0000256" key="1">
    <source>
        <dbReference type="ARBA" id="ARBA00004123"/>
    </source>
</evidence>
<evidence type="ECO:0000256" key="3">
    <source>
        <dbReference type="ARBA" id="ARBA00022771"/>
    </source>
</evidence>
<dbReference type="AlphaFoldDB" id="A0AAF0XB53"/>
<evidence type="ECO:0000313" key="8">
    <source>
        <dbReference type="EMBL" id="WOH03076.1"/>
    </source>
</evidence>
<reference evidence="8" key="1">
    <citation type="journal article" date="2016" name="Nat. Genet.">
        <title>A high-quality carrot genome assembly provides new insights into carotenoid accumulation and asterid genome evolution.</title>
        <authorList>
            <person name="Iorizzo M."/>
            <person name="Ellison S."/>
            <person name="Senalik D."/>
            <person name="Zeng P."/>
            <person name="Satapoomin P."/>
            <person name="Huang J."/>
            <person name="Bowman M."/>
            <person name="Iovene M."/>
            <person name="Sanseverino W."/>
            <person name="Cavagnaro P."/>
            <person name="Yildiz M."/>
            <person name="Macko-Podgorni A."/>
            <person name="Moranska E."/>
            <person name="Grzebelus E."/>
            <person name="Grzebelus D."/>
            <person name="Ashrafi H."/>
            <person name="Zheng Z."/>
            <person name="Cheng S."/>
            <person name="Spooner D."/>
            <person name="Van Deynze A."/>
            <person name="Simon P."/>
        </authorList>
    </citation>
    <scope>NUCLEOTIDE SEQUENCE</scope>
    <source>
        <tissue evidence="8">Leaf</tissue>
    </source>
</reference>
<protein>
    <recommendedName>
        <fullName evidence="7">HAT C-terminal dimerisation domain-containing protein</fullName>
    </recommendedName>
</protein>
<dbReference type="PANTHER" id="PTHR46481:SF10">
    <property type="entry name" value="ZINC FINGER BED DOMAIN-CONTAINING PROTEIN 39"/>
    <property type="match status" value="1"/>
</dbReference>
<evidence type="ECO:0000256" key="5">
    <source>
        <dbReference type="ARBA" id="ARBA00023242"/>
    </source>
</evidence>
<dbReference type="PANTHER" id="PTHR46481">
    <property type="entry name" value="ZINC FINGER BED DOMAIN-CONTAINING PROTEIN 4"/>
    <property type="match status" value="1"/>
</dbReference>
<evidence type="ECO:0000256" key="6">
    <source>
        <dbReference type="SAM" id="MobiDB-lite"/>
    </source>
</evidence>
<keyword evidence="9" id="KW-1185">Reference proteome</keyword>
<evidence type="ECO:0000259" key="7">
    <source>
        <dbReference type="Pfam" id="PF05699"/>
    </source>
</evidence>
<dbReference type="EMBL" id="CP093347">
    <property type="protein sequence ID" value="WOH03076.1"/>
    <property type="molecule type" value="Genomic_DNA"/>
</dbReference>
<accession>A0AAF0XB53</accession>
<dbReference type="Proteomes" id="UP000077755">
    <property type="component" value="Chromosome 5"/>
</dbReference>
<keyword evidence="3" id="KW-0863">Zinc-finger</keyword>
<dbReference type="InterPro" id="IPR012337">
    <property type="entry name" value="RNaseH-like_sf"/>
</dbReference>
<evidence type="ECO:0000256" key="2">
    <source>
        <dbReference type="ARBA" id="ARBA00022723"/>
    </source>
</evidence>
<organism evidence="8 9">
    <name type="scientific">Daucus carota subsp. sativus</name>
    <name type="common">Carrot</name>
    <dbReference type="NCBI Taxonomy" id="79200"/>
    <lineage>
        <taxon>Eukaryota</taxon>
        <taxon>Viridiplantae</taxon>
        <taxon>Streptophyta</taxon>
        <taxon>Embryophyta</taxon>
        <taxon>Tracheophyta</taxon>
        <taxon>Spermatophyta</taxon>
        <taxon>Magnoliopsida</taxon>
        <taxon>eudicotyledons</taxon>
        <taxon>Gunneridae</taxon>
        <taxon>Pentapetalae</taxon>
        <taxon>asterids</taxon>
        <taxon>campanulids</taxon>
        <taxon>Apiales</taxon>
        <taxon>Apiaceae</taxon>
        <taxon>Apioideae</taxon>
        <taxon>Scandiceae</taxon>
        <taxon>Daucinae</taxon>
        <taxon>Daucus</taxon>
        <taxon>Daucus sect. Daucus</taxon>
    </lineage>
</organism>
<dbReference type="InterPro" id="IPR052035">
    <property type="entry name" value="ZnF_BED_domain_contain"/>
</dbReference>
<feature type="region of interest" description="Disordered" evidence="6">
    <location>
        <begin position="22"/>
        <end position="42"/>
    </location>
</feature>
<dbReference type="Pfam" id="PF05699">
    <property type="entry name" value="Dimer_Tnp_hAT"/>
    <property type="match status" value="1"/>
</dbReference>
<keyword evidence="5" id="KW-0539">Nucleus</keyword>
<feature type="domain" description="HAT C-terminal dimerisation" evidence="7">
    <location>
        <begin position="368"/>
        <end position="407"/>
    </location>
</feature>
<evidence type="ECO:0000256" key="4">
    <source>
        <dbReference type="ARBA" id="ARBA00022833"/>
    </source>
</evidence>
<keyword evidence="4" id="KW-0862">Zinc</keyword>
<name>A0AAF0XB53_DAUCS</name>
<dbReference type="GO" id="GO:0046983">
    <property type="term" value="F:protein dimerization activity"/>
    <property type="evidence" value="ECO:0007669"/>
    <property type="project" value="InterPro"/>
</dbReference>